<accession>A0A3R9ID37</accession>
<evidence type="ECO:0000313" key="4">
    <source>
        <dbReference type="Proteomes" id="UP000272928"/>
    </source>
</evidence>
<name>A0A3R9ID37_STRMT</name>
<dbReference type="Gene3D" id="3.40.50.300">
    <property type="entry name" value="P-loop containing nucleotide triphosphate hydrolases"/>
    <property type="match status" value="1"/>
</dbReference>
<comment type="caution">
    <text evidence="3">The sequence shown here is derived from an EMBL/GenBank/DDBJ whole genome shotgun (WGS) entry which is preliminary data.</text>
</comment>
<keyword evidence="1" id="KW-0175">Coiled coil</keyword>
<evidence type="ECO:0000313" key="3">
    <source>
        <dbReference type="EMBL" id="RSI76631.1"/>
    </source>
</evidence>
<dbReference type="EMBL" id="RJNQ01000018">
    <property type="protein sequence ID" value="RSI76631.1"/>
    <property type="molecule type" value="Genomic_DNA"/>
</dbReference>
<dbReference type="RefSeq" id="WP_125828222.1">
    <property type="nucleotide sequence ID" value="NZ_RJNQ01000018.1"/>
</dbReference>
<feature type="domain" description="ATPase AAA-type core" evidence="2">
    <location>
        <begin position="260"/>
        <end position="378"/>
    </location>
</feature>
<evidence type="ECO:0000256" key="1">
    <source>
        <dbReference type="SAM" id="Coils"/>
    </source>
</evidence>
<dbReference type="Proteomes" id="UP000272928">
    <property type="component" value="Unassembled WGS sequence"/>
</dbReference>
<dbReference type="AlphaFoldDB" id="A0A3R9ID37"/>
<dbReference type="GO" id="GO:0016887">
    <property type="term" value="F:ATP hydrolysis activity"/>
    <property type="evidence" value="ECO:0007669"/>
    <property type="project" value="InterPro"/>
</dbReference>
<proteinExistence type="predicted"/>
<dbReference type="SUPFAM" id="SSF52540">
    <property type="entry name" value="P-loop containing nucleoside triphosphate hydrolases"/>
    <property type="match status" value="1"/>
</dbReference>
<dbReference type="InterPro" id="IPR003959">
    <property type="entry name" value="ATPase_AAA_core"/>
</dbReference>
<gene>
    <name evidence="3" type="ORF">D8856_08290</name>
</gene>
<organism evidence="3 4">
    <name type="scientific">Streptococcus mitis</name>
    <dbReference type="NCBI Taxonomy" id="28037"/>
    <lineage>
        <taxon>Bacteria</taxon>
        <taxon>Bacillati</taxon>
        <taxon>Bacillota</taxon>
        <taxon>Bacilli</taxon>
        <taxon>Lactobacillales</taxon>
        <taxon>Streptococcaceae</taxon>
        <taxon>Streptococcus</taxon>
        <taxon>Streptococcus mitis group</taxon>
    </lineage>
</organism>
<dbReference type="Pfam" id="PF13304">
    <property type="entry name" value="AAA_21"/>
    <property type="match status" value="1"/>
</dbReference>
<reference evidence="3 4" key="1">
    <citation type="submission" date="2018-11" db="EMBL/GenBank/DDBJ databases">
        <title>Species Designations Belie Phenotypic and Genotypic Heterogeneity in Oral Streptococci.</title>
        <authorList>
            <person name="Velsko I."/>
        </authorList>
    </citation>
    <scope>NUCLEOTIDE SEQUENCE [LARGE SCALE GENOMIC DNA]</scope>
    <source>
        <strain evidence="3 4">BCA16</strain>
    </source>
</reference>
<dbReference type="PANTHER" id="PTHR43581:SF2">
    <property type="entry name" value="EXCINUCLEASE ATPASE SUBUNIT"/>
    <property type="match status" value="1"/>
</dbReference>
<dbReference type="InterPro" id="IPR051396">
    <property type="entry name" value="Bact_Antivir_Def_Nuclease"/>
</dbReference>
<sequence length="535" mass="62583">MVNNTGNFNYRLNYSNEIESVHCVVGENGSGKTRLINSILEKNKNSLAKFYKNYKDVLGYSFVKYSASIELNKLQTTSNDSVDISTSAYLNTMDLVNLNREDSIKQVKVVIDYYKEGNKNKKWQNLIELSDKKVFLRLNQIGEGINSYDKHYLTGNPLNEEWESKLKEIIKCVNKEKKIIKVLLRKFFSVISEYIFSELNHEQIIYLMSEIDPKTIQPTDRFYDGLDNFLNNNAKKKISKIKDFFKDLSNISSNVGKAFVFIEENDRKFLEEILKILNKKASNNWISKEVFSVLEFEWSGLSSGELALLNLLGRLNSIKSDLNSNKVLVLLDEVDLGLHPEWQRNWVNNVLPIIGKIMKKRNGVVRIILSTHSPIILSDFLAEDVIYLPEDNNKHDNSANEFKTFGHNIYSLFKNSFFLEAPKGAFSQQVIEDLLKIFRSCSNEEMIRRNKTYKAFIKRYRIDFNKDTPAQDIREFFEKLVDMIGEDIIRNHLKIQLESINWDKEEHQIIEYERKIKMYQEKIKELQEGKNDKNK</sequence>
<dbReference type="GO" id="GO:0005524">
    <property type="term" value="F:ATP binding"/>
    <property type="evidence" value="ECO:0007669"/>
    <property type="project" value="InterPro"/>
</dbReference>
<evidence type="ECO:0000259" key="2">
    <source>
        <dbReference type="Pfam" id="PF13304"/>
    </source>
</evidence>
<feature type="coiled-coil region" evidence="1">
    <location>
        <begin position="502"/>
        <end position="529"/>
    </location>
</feature>
<dbReference type="PANTHER" id="PTHR43581">
    <property type="entry name" value="ATP/GTP PHOSPHATASE"/>
    <property type="match status" value="1"/>
</dbReference>
<protein>
    <recommendedName>
        <fullName evidence="2">ATPase AAA-type core domain-containing protein</fullName>
    </recommendedName>
</protein>
<dbReference type="InterPro" id="IPR027417">
    <property type="entry name" value="P-loop_NTPase"/>
</dbReference>